<dbReference type="Gene3D" id="2.30.40.10">
    <property type="entry name" value="Urease, subunit C, domain 1"/>
    <property type="match status" value="1"/>
</dbReference>
<keyword evidence="5 6" id="KW-0665">Pyrimidine biosynthesis</keyword>
<proteinExistence type="inferred from homology"/>
<feature type="binding site" evidence="6">
    <location>
        <position position="322"/>
    </location>
    <ligand>
        <name>Zn(2+)</name>
        <dbReference type="ChEBI" id="CHEBI:29105"/>
        <label>1</label>
    </ligand>
</feature>
<dbReference type="Pfam" id="PF12890">
    <property type="entry name" value="DHOase"/>
    <property type="match status" value="1"/>
</dbReference>
<dbReference type="GO" id="GO:0044205">
    <property type="term" value="P:'de novo' UMP biosynthetic process"/>
    <property type="evidence" value="ECO:0007669"/>
    <property type="project" value="UniProtKB-UniRule"/>
</dbReference>
<feature type="binding site" evidence="6">
    <location>
        <position position="196"/>
    </location>
    <ligand>
        <name>Zn(2+)</name>
        <dbReference type="ChEBI" id="CHEBI:29105"/>
        <label>2</label>
    </ligand>
</feature>
<keyword evidence="6" id="KW-0862">Zinc</keyword>
<dbReference type="InterPro" id="IPR002195">
    <property type="entry name" value="Dihydroorotase_CS"/>
</dbReference>
<protein>
    <recommendedName>
        <fullName evidence="6">Dihydroorotase</fullName>
        <shortName evidence="6">DHOase</shortName>
        <ecNumber evidence="6">3.5.2.3</ecNumber>
    </recommendedName>
</protein>
<feature type="binding site" evidence="6">
    <location>
        <position position="295"/>
    </location>
    <ligand>
        <name>substrate</name>
    </ligand>
</feature>
<feature type="binding site" evidence="6">
    <location>
        <position position="79"/>
    </location>
    <ligand>
        <name>Zn(2+)</name>
        <dbReference type="ChEBI" id="CHEBI:29105"/>
        <label>1</label>
    </ligand>
</feature>
<accession>A0A8J6TKZ7</accession>
<organism evidence="9 10">
    <name type="scientific">Candidatus Desulfatibia profunda</name>
    <dbReference type="NCBI Taxonomy" id="2841695"/>
    <lineage>
        <taxon>Bacteria</taxon>
        <taxon>Pseudomonadati</taxon>
        <taxon>Thermodesulfobacteriota</taxon>
        <taxon>Desulfobacteria</taxon>
        <taxon>Desulfobacterales</taxon>
        <taxon>Desulfobacterales incertae sedis</taxon>
        <taxon>Candidatus Desulfatibia</taxon>
    </lineage>
</organism>
<feature type="binding site" evidence="6">
    <location>
        <position position="326"/>
    </location>
    <ligand>
        <name>substrate</name>
    </ligand>
</feature>
<dbReference type="GO" id="GO:0005737">
    <property type="term" value="C:cytoplasm"/>
    <property type="evidence" value="ECO:0007669"/>
    <property type="project" value="TreeGrafter"/>
</dbReference>
<dbReference type="GO" id="GO:0006145">
    <property type="term" value="P:purine nucleobase catabolic process"/>
    <property type="evidence" value="ECO:0007669"/>
    <property type="project" value="TreeGrafter"/>
</dbReference>
<evidence type="ECO:0000256" key="5">
    <source>
        <dbReference type="ARBA" id="ARBA00022975"/>
    </source>
</evidence>
<dbReference type="InterPro" id="IPR004722">
    <property type="entry name" value="DHOase"/>
</dbReference>
<feature type="domain" description="Dihydroorotase catalytic" evidence="8">
    <location>
        <begin position="66"/>
        <end position="255"/>
    </location>
</feature>
<feature type="binding site" evidence="6">
    <location>
        <position position="169"/>
    </location>
    <ligand>
        <name>Zn(2+)</name>
        <dbReference type="ChEBI" id="CHEBI:29105"/>
        <label>2</label>
    </ligand>
</feature>
<dbReference type="PANTHER" id="PTHR43668:SF2">
    <property type="entry name" value="ALLANTOINASE"/>
    <property type="match status" value="1"/>
</dbReference>
<evidence type="ECO:0000256" key="3">
    <source>
        <dbReference type="ARBA" id="ARBA00022723"/>
    </source>
</evidence>
<evidence type="ECO:0000313" key="9">
    <source>
        <dbReference type="EMBL" id="MBC8360834.1"/>
    </source>
</evidence>
<dbReference type="PROSITE" id="PS00482">
    <property type="entry name" value="DIHYDROOROTASE_1"/>
    <property type="match status" value="1"/>
</dbReference>
<comment type="caution">
    <text evidence="6">Lacks conserved residue(s) required for the propagation of feature annotation.</text>
</comment>
<dbReference type="PANTHER" id="PTHR43668">
    <property type="entry name" value="ALLANTOINASE"/>
    <property type="match status" value="1"/>
</dbReference>
<dbReference type="UniPathway" id="UPA00070">
    <property type="reaction ID" value="UER00117"/>
</dbReference>
<gene>
    <name evidence="6" type="primary">pyrC</name>
    <name evidence="9" type="ORF">H8E23_05505</name>
</gene>
<dbReference type="InterPro" id="IPR032466">
    <property type="entry name" value="Metal_Hydrolase"/>
</dbReference>
<evidence type="ECO:0000256" key="6">
    <source>
        <dbReference type="HAMAP-Rule" id="MF_00220"/>
    </source>
</evidence>
<evidence type="ECO:0000256" key="1">
    <source>
        <dbReference type="ARBA" id="ARBA00002368"/>
    </source>
</evidence>
<reference evidence="9 10" key="1">
    <citation type="submission" date="2020-08" db="EMBL/GenBank/DDBJ databases">
        <title>Bridging the membrane lipid divide: bacteria of the FCB group superphylum have the potential to synthesize archaeal ether lipids.</title>
        <authorList>
            <person name="Villanueva L."/>
            <person name="Von Meijenfeldt F.A.B."/>
            <person name="Westbye A.B."/>
            <person name="Yadav S."/>
            <person name="Hopmans E.C."/>
            <person name="Dutilh B.E."/>
            <person name="Sinninghe Damste J.S."/>
        </authorList>
    </citation>
    <scope>NUCLEOTIDE SEQUENCE [LARGE SCALE GENOMIC DNA]</scope>
    <source>
        <strain evidence="9">NIOZ-UU30</strain>
    </source>
</reference>
<feature type="binding site" evidence="6">
    <location>
        <position position="169"/>
    </location>
    <ligand>
        <name>Zn(2+)</name>
        <dbReference type="ChEBI" id="CHEBI:29105"/>
        <label>1</label>
    </ligand>
</feature>
<evidence type="ECO:0000259" key="8">
    <source>
        <dbReference type="Pfam" id="PF12890"/>
    </source>
</evidence>
<dbReference type="HAMAP" id="MF_00220_B">
    <property type="entry name" value="PyrC_classI_B"/>
    <property type="match status" value="1"/>
</dbReference>
<evidence type="ECO:0000313" key="10">
    <source>
        <dbReference type="Proteomes" id="UP000603434"/>
    </source>
</evidence>
<dbReference type="InterPro" id="IPR050138">
    <property type="entry name" value="DHOase/Allantoinase_Hydrolase"/>
</dbReference>
<comment type="caution">
    <text evidence="9">The sequence shown here is derived from an EMBL/GenBank/DDBJ whole genome shotgun (WGS) entry which is preliminary data.</text>
</comment>
<dbReference type="NCBIfam" id="TIGR00857">
    <property type="entry name" value="pyrC_multi"/>
    <property type="match status" value="1"/>
</dbReference>
<dbReference type="Proteomes" id="UP000603434">
    <property type="component" value="Unassembled WGS sequence"/>
</dbReference>
<feature type="region of interest" description="Disordered" evidence="7">
    <location>
        <begin position="33"/>
        <end position="55"/>
    </location>
</feature>
<dbReference type="PROSITE" id="PS00483">
    <property type="entry name" value="DIHYDROOROTASE_2"/>
    <property type="match status" value="1"/>
</dbReference>
<dbReference type="CDD" id="cd01317">
    <property type="entry name" value="DHOase_IIa"/>
    <property type="match status" value="1"/>
</dbReference>
<dbReference type="InterPro" id="IPR024403">
    <property type="entry name" value="DHOase_cat"/>
</dbReference>
<dbReference type="EC" id="3.5.2.3" evidence="6"/>
<feature type="active site" evidence="6">
    <location>
        <position position="322"/>
    </location>
</feature>
<comment type="cofactor">
    <cofactor evidence="6">
        <name>Zn(2+)</name>
        <dbReference type="ChEBI" id="CHEBI:29105"/>
    </cofactor>
    <text evidence="6">Binds 2 Zn(2+) ions per subunit.</text>
</comment>
<comment type="pathway">
    <text evidence="6">Pyrimidine metabolism; UMP biosynthesis via de novo pathway; (S)-dihydroorotate from bicarbonate: step 3/3.</text>
</comment>
<feature type="binding site" evidence="6">
    <location>
        <begin position="79"/>
        <end position="81"/>
    </location>
    <ligand>
        <name>substrate</name>
    </ligand>
</feature>
<name>A0A8J6TKZ7_9BACT</name>
<dbReference type="EMBL" id="JACNJH010000109">
    <property type="protein sequence ID" value="MBC8360834.1"/>
    <property type="molecule type" value="Genomic_DNA"/>
</dbReference>
<feature type="binding site" evidence="6">
    <location>
        <position position="111"/>
    </location>
    <ligand>
        <name>substrate</name>
    </ligand>
</feature>
<keyword evidence="4 6" id="KW-0378">Hydrolase</keyword>
<dbReference type="Gene3D" id="3.20.20.140">
    <property type="entry name" value="Metal-dependent hydrolases"/>
    <property type="match status" value="1"/>
</dbReference>
<comment type="similarity">
    <text evidence="2 6">Belongs to the metallo-dependent hydrolases superfamily. DHOase family. Class I DHOase subfamily.</text>
</comment>
<sequence>MRMLIKGGRVVDPGNIDGIMDILIENGKIAAVRPSASGEDPSDPRTGSSATKCGKGSADRIIDAAGKIVTPGLIDMHVHLREPGYEYKETIATGCRAAAYGGFTAVCAMPNTKPVNDSRYVTEYIIRKAEAVGSVRVYPVAAISIGLQGKGLCEYQELKEAGAVAFSDDGNPVIDGQLMRRALEYAKGFGLPVISHCEFLDLAGGGVMNEGEVATRMGLAGIPNAAESVMVMRDIALCELTASPLHIAHVSTLESVRAIRDAKNRGVPVTAETAPHYFTLTDEAVCDYNTNAKMNPPLRSRHDREAVRQGLADGTIDVIATDHAPHALIEKEVEFDLAANGIVGLETSLSLGLKLVDDGVLTITDLIAKMSSNPARILGLESGLRIGRPADITIIDPDRAYQVDAGSFQSLSRNTPFDGWDMQGKAVFTMVEGKVVFQDERFV</sequence>
<evidence type="ECO:0000256" key="7">
    <source>
        <dbReference type="SAM" id="MobiDB-lite"/>
    </source>
</evidence>
<dbReference type="SUPFAM" id="SSF51338">
    <property type="entry name" value="Composite domain of metallo-dependent hydrolases"/>
    <property type="match status" value="1"/>
</dbReference>
<dbReference type="InterPro" id="IPR011059">
    <property type="entry name" value="Metal-dep_hydrolase_composite"/>
</dbReference>
<comment type="function">
    <text evidence="1 6">Catalyzes the reversible cyclization of carbamoyl aspartate to dihydroorotate.</text>
</comment>
<dbReference type="GO" id="GO:0004038">
    <property type="term" value="F:allantoinase activity"/>
    <property type="evidence" value="ECO:0007669"/>
    <property type="project" value="TreeGrafter"/>
</dbReference>
<feature type="binding site" evidence="6">
    <location>
        <position position="77"/>
    </location>
    <ligand>
        <name>Zn(2+)</name>
        <dbReference type="ChEBI" id="CHEBI:29105"/>
        <label>1</label>
    </ligand>
</feature>
<dbReference type="GO" id="GO:0004151">
    <property type="term" value="F:dihydroorotase activity"/>
    <property type="evidence" value="ECO:0007669"/>
    <property type="project" value="UniProtKB-UniRule"/>
</dbReference>
<dbReference type="SUPFAM" id="SSF51556">
    <property type="entry name" value="Metallo-dependent hydrolases"/>
    <property type="match status" value="1"/>
</dbReference>
<dbReference type="GO" id="GO:0008270">
    <property type="term" value="F:zinc ion binding"/>
    <property type="evidence" value="ECO:0007669"/>
    <property type="project" value="UniProtKB-UniRule"/>
</dbReference>
<evidence type="ECO:0000256" key="4">
    <source>
        <dbReference type="ARBA" id="ARBA00022801"/>
    </source>
</evidence>
<dbReference type="AlphaFoldDB" id="A0A8J6TKZ7"/>
<comment type="catalytic activity">
    <reaction evidence="6">
        <text>(S)-dihydroorotate + H2O = N-carbamoyl-L-aspartate + H(+)</text>
        <dbReference type="Rhea" id="RHEA:24296"/>
        <dbReference type="ChEBI" id="CHEBI:15377"/>
        <dbReference type="ChEBI" id="CHEBI:15378"/>
        <dbReference type="ChEBI" id="CHEBI:30864"/>
        <dbReference type="ChEBI" id="CHEBI:32814"/>
        <dbReference type="EC" id="3.5.2.3"/>
    </reaction>
</comment>
<keyword evidence="3 6" id="KW-0479">Metal-binding</keyword>
<feature type="binding site" evidence="6">
    <location>
        <position position="249"/>
    </location>
    <ligand>
        <name>Zn(2+)</name>
        <dbReference type="ChEBI" id="CHEBI:29105"/>
        <label>2</label>
    </ligand>
</feature>
<evidence type="ECO:0000256" key="2">
    <source>
        <dbReference type="ARBA" id="ARBA00010286"/>
    </source>
</evidence>